<dbReference type="Proteomes" id="UP000030151">
    <property type="component" value="Unassembled WGS sequence"/>
</dbReference>
<dbReference type="OrthoDB" id="4932032at2759"/>
<dbReference type="HOGENOM" id="CLU_016575_2_1_1"/>
<dbReference type="AlphaFoldDB" id="A0A0A1UNP4"/>
<name>A0A0A1UNP4_9HYPO</name>
<protein>
    <submittedName>
        <fullName evidence="1">Uncharacterized protein</fullName>
    </submittedName>
</protein>
<dbReference type="EMBL" id="JELW01000042">
    <property type="protein sequence ID" value="EXU96956.1"/>
    <property type="molecule type" value="Genomic_DNA"/>
</dbReference>
<evidence type="ECO:0000313" key="2">
    <source>
        <dbReference type="Proteomes" id="UP000030151"/>
    </source>
</evidence>
<evidence type="ECO:0000313" key="1">
    <source>
        <dbReference type="EMBL" id="EXU96956.1"/>
    </source>
</evidence>
<gene>
    <name evidence="1" type="ORF">X797_009873</name>
</gene>
<proteinExistence type="predicted"/>
<accession>A0A0A1UNP4</accession>
<comment type="caution">
    <text evidence="1">The sequence shown here is derived from an EMBL/GenBank/DDBJ whole genome shotgun (WGS) entry which is preliminary data.</text>
</comment>
<sequence length="606" mass="69377">MDVHGQPFCVSSALCRLCQFWFRDGESVTADGHVTIHIACTKRGCWCQPGILCFHTSCYAFYSAKFGQTSHLLVDSMYSDYTPAFSLQRKRTAYILSLLERRTTSGALATFPPELRRLVARDLVREYAVVNLHHLVHTAPTVPNTVTIDLEQDVYASYVRIEGSTYVQSLHNKAPQGARLDCKHIHSPHPGQIVRNIFLEYDHLGIRGVHVCAPRSDSQQTADNVWWVELRRQQGLRHILAVSDVSLPPWRGRTGLPTRIQGLKVRGIMDGMEQDATDGSIRGPAWPEPATECKVIDLEGLKISTFPPRGLRMSHVEFNAPHVQGYFIAIFRRQVIKLQAHRQTASRHFYHDADIICKDLTWIYMPVDPGEYVKEIGILRCTLRPPSQLHWPTTLMVRQCVYDLVTNRGRATILGKIPSPRHSYSRVHEIGTSPSKVYVNEVDSVRDGQRVRYVGVQATIPSCWEKSTNSKFWMPKSIPHRFGQTHLYSCCRLENVAAVTPCRGKRLRHQPIIGMLLQYHDGTRACVGQYRLDWTLDTVAIRPELPMWLRQGEIERDKKYVSEVRLNGRQVVDGAQSWQEIPWHGKLEWWYLRQEARVIHVASEPE</sequence>
<reference evidence="1 2" key="1">
    <citation type="submission" date="2014-02" db="EMBL/GenBank/DDBJ databases">
        <title>The genome sequence of the entomopathogenic fungus Metarhizium robertsii ARSEF 2575.</title>
        <authorList>
            <person name="Giuliano Garisto Donzelli B."/>
            <person name="Roe B.A."/>
            <person name="Macmil S.L."/>
            <person name="Krasnoff S.B."/>
            <person name="Gibson D.M."/>
        </authorList>
    </citation>
    <scope>NUCLEOTIDE SEQUENCE [LARGE SCALE GENOMIC DNA]</scope>
    <source>
        <strain evidence="1 2">ARSEF 2575</strain>
    </source>
</reference>
<organism evidence="1 2">
    <name type="scientific">Metarhizium robertsii</name>
    <dbReference type="NCBI Taxonomy" id="568076"/>
    <lineage>
        <taxon>Eukaryota</taxon>
        <taxon>Fungi</taxon>
        <taxon>Dikarya</taxon>
        <taxon>Ascomycota</taxon>
        <taxon>Pezizomycotina</taxon>
        <taxon>Sordariomycetes</taxon>
        <taxon>Hypocreomycetidae</taxon>
        <taxon>Hypocreales</taxon>
        <taxon>Clavicipitaceae</taxon>
        <taxon>Metarhizium</taxon>
    </lineage>
</organism>